<accession>A0A9D2CE93</accession>
<dbReference type="Proteomes" id="UP000824135">
    <property type="component" value="Unassembled WGS sequence"/>
</dbReference>
<dbReference type="PANTHER" id="PTHR33540">
    <property type="entry name" value="TRNA THREONYLCARBAMOYLADENOSINE BIOSYNTHESIS PROTEIN TSAE"/>
    <property type="match status" value="1"/>
</dbReference>
<evidence type="ECO:0000256" key="1">
    <source>
        <dbReference type="ARBA" id="ARBA00004496"/>
    </source>
</evidence>
<keyword evidence="7" id="KW-0547">Nucleotide-binding</keyword>
<evidence type="ECO:0000256" key="7">
    <source>
        <dbReference type="ARBA" id="ARBA00022741"/>
    </source>
</evidence>
<keyword evidence="9" id="KW-0460">Magnesium</keyword>
<evidence type="ECO:0000256" key="3">
    <source>
        <dbReference type="ARBA" id="ARBA00019010"/>
    </source>
</evidence>
<comment type="caution">
    <text evidence="11">The sequence shown here is derived from an EMBL/GenBank/DDBJ whole genome shotgun (WGS) entry which is preliminary data.</text>
</comment>
<reference evidence="11" key="1">
    <citation type="journal article" date="2021" name="PeerJ">
        <title>Extensive microbial diversity within the chicken gut microbiome revealed by metagenomics and culture.</title>
        <authorList>
            <person name="Gilroy R."/>
            <person name="Ravi A."/>
            <person name="Getino M."/>
            <person name="Pursley I."/>
            <person name="Horton D.L."/>
            <person name="Alikhan N.F."/>
            <person name="Baker D."/>
            <person name="Gharbi K."/>
            <person name="Hall N."/>
            <person name="Watson M."/>
            <person name="Adriaenssens E.M."/>
            <person name="Foster-Nyarko E."/>
            <person name="Jarju S."/>
            <person name="Secka A."/>
            <person name="Antonio M."/>
            <person name="Oren A."/>
            <person name="Chaudhuri R.R."/>
            <person name="La Ragione R."/>
            <person name="Hildebrand F."/>
            <person name="Pallen M.J."/>
        </authorList>
    </citation>
    <scope>NUCLEOTIDE SEQUENCE</scope>
    <source>
        <strain evidence="11">CHK199-9574</strain>
    </source>
</reference>
<evidence type="ECO:0000256" key="2">
    <source>
        <dbReference type="ARBA" id="ARBA00007599"/>
    </source>
</evidence>
<keyword evidence="4" id="KW-0963">Cytoplasm</keyword>
<evidence type="ECO:0000313" key="12">
    <source>
        <dbReference type="Proteomes" id="UP000824135"/>
    </source>
</evidence>
<keyword evidence="6" id="KW-0479">Metal-binding</keyword>
<dbReference type="GO" id="GO:0005524">
    <property type="term" value="F:ATP binding"/>
    <property type="evidence" value="ECO:0007669"/>
    <property type="project" value="UniProtKB-KW"/>
</dbReference>
<organism evidence="11 12">
    <name type="scientific">Candidatus Borkfalkia excrementavium</name>
    <dbReference type="NCBI Taxonomy" id="2838505"/>
    <lineage>
        <taxon>Bacteria</taxon>
        <taxon>Bacillati</taxon>
        <taxon>Bacillota</taxon>
        <taxon>Clostridia</taxon>
        <taxon>Christensenellales</taxon>
        <taxon>Christensenellaceae</taxon>
        <taxon>Candidatus Borkfalkia</taxon>
    </lineage>
</organism>
<reference evidence="11" key="2">
    <citation type="submission" date="2021-04" db="EMBL/GenBank/DDBJ databases">
        <authorList>
            <person name="Gilroy R."/>
        </authorList>
    </citation>
    <scope>NUCLEOTIDE SEQUENCE</scope>
    <source>
        <strain evidence="11">CHK199-9574</strain>
    </source>
</reference>
<evidence type="ECO:0000313" key="11">
    <source>
        <dbReference type="EMBL" id="HIY77563.1"/>
    </source>
</evidence>
<evidence type="ECO:0000256" key="5">
    <source>
        <dbReference type="ARBA" id="ARBA00022694"/>
    </source>
</evidence>
<evidence type="ECO:0000256" key="6">
    <source>
        <dbReference type="ARBA" id="ARBA00022723"/>
    </source>
</evidence>
<protein>
    <recommendedName>
        <fullName evidence="3">tRNA threonylcarbamoyladenosine biosynthesis protein TsaE</fullName>
    </recommendedName>
    <alternativeName>
        <fullName evidence="10">t(6)A37 threonylcarbamoyladenosine biosynthesis protein TsaE</fullName>
    </alternativeName>
</protein>
<dbReference type="GO" id="GO:0005737">
    <property type="term" value="C:cytoplasm"/>
    <property type="evidence" value="ECO:0007669"/>
    <property type="project" value="UniProtKB-SubCell"/>
</dbReference>
<keyword evidence="8" id="KW-0067">ATP-binding</keyword>
<dbReference type="EMBL" id="DXCO01000005">
    <property type="protein sequence ID" value="HIY77563.1"/>
    <property type="molecule type" value="Genomic_DNA"/>
</dbReference>
<sequence length="131" mass="14234">MITKSESETLGFAEQYAKTLQKGDVVLLYGDLGAGKTAFVKGVARGLGIGDEITSPTYAYMNDYGGILYHFDCYRLSCGAQAEALGLTDYFYAGGICMVEWPQNIADVLPDGCKIVRIAKLGENEREIVTE</sequence>
<proteinExistence type="inferred from homology"/>
<dbReference type="InterPro" id="IPR027417">
    <property type="entry name" value="P-loop_NTPase"/>
</dbReference>
<keyword evidence="5" id="KW-0819">tRNA processing</keyword>
<dbReference type="SUPFAM" id="SSF52540">
    <property type="entry name" value="P-loop containing nucleoside triphosphate hydrolases"/>
    <property type="match status" value="1"/>
</dbReference>
<evidence type="ECO:0000256" key="10">
    <source>
        <dbReference type="ARBA" id="ARBA00032441"/>
    </source>
</evidence>
<comment type="subcellular location">
    <subcellularLocation>
        <location evidence="1">Cytoplasm</location>
    </subcellularLocation>
</comment>
<gene>
    <name evidence="11" type="primary">tsaE</name>
    <name evidence="11" type="ORF">H9728_00810</name>
</gene>
<dbReference type="Pfam" id="PF02367">
    <property type="entry name" value="TsaE"/>
    <property type="match status" value="1"/>
</dbReference>
<dbReference type="Gene3D" id="3.40.50.300">
    <property type="entry name" value="P-loop containing nucleotide triphosphate hydrolases"/>
    <property type="match status" value="1"/>
</dbReference>
<dbReference type="GO" id="GO:0002949">
    <property type="term" value="P:tRNA threonylcarbamoyladenosine modification"/>
    <property type="evidence" value="ECO:0007669"/>
    <property type="project" value="InterPro"/>
</dbReference>
<evidence type="ECO:0000256" key="4">
    <source>
        <dbReference type="ARBA" id="ARBA00022490"/>
    </source>
</evidence>
<dbReference type="PANTHER" id="PTHR33540:SF2">
    <property type="entry name" value="TRNA THREONYLCARBAMOYLADENOSINE BIOSYNTHESIS PROTEIN TSAE"/>
    <property type="match status" value="1"/>
</dbReference>
<comment type="similarity">
    <text evidence="2">Belongs to the TsaE family.</text>
</comment>
<dbReference type="NCBIfam" id="TIGR00150">
    <property type="entry name" value="T6A_YjeE"/>
    <property type="match status" value="1"/>
</dbReference>
<name>A0A9D2CE93_9FIRM</name>
<evidence type="ECO:0000256" key="9">
    <source>
        <dbReference type="ARBA" id="ARBA00022842"/>
    </source>
</evidence>
<dbReference type="AlphaFoldDB" id="A0A9D2CE93"/>
<evidence type="ECO:0000256" key="8">
    <source>
        <dbReference type="ARBA" id="ARBA00022840"/>
    </source>
</evidence>
<dbReference type="GO" id="GO:0046872">
    <property type="term" value="F:metal ion binding"/>
    <property type="evidence" value="ECO:0007669"/>
    <property type="project" value="UniProtKB-KW"/>
</dbReference>
<dbReference type="InterPro" id="IPR003442">
    <property type="entry name" value="T6A_TsaE"/>
</dbReference>